<evidence type="ECO:0008006" key="5">
    <source>
        <dbReference type="Google" id="ProtNLM"/>
    </source>
</evidence>
<reference evidence="4" key="1">
    <citation type="submission" date="2018-03" db="EMBL/GenBank/DDBJ databases">
        <authorList>
            <person name="Sun L."/>
            <person name="Liu H."/>
            <person name="Chen W."/>
            <person name="Huang K."/>
            <person name="Liu W."/>
            <person name="Gao X."/>
        </authorList>
    </citation>
    <scope>NUCLEOTIDE SEQUENCE [LARGE SCALE GENOMIC DNA]</scope>
    <source>
        <strain evidence="4">SH9</strain>
    </source>
</reference>
<dbReference type="Proteomes" id="UP000239772">
    <property type="component" value="Unassembled WGS sequence"/>
</dbReference>
<dbReference type="AlphaFoldDB" id="A0A2T1HMD5"/>
<evidence type="ECO:0000256" key="2">
    <source>
        <dbReference type="SAM" id="SignalP"/>
    </source>
</evidence>
<dbReference type="EMBL" id="PVZS01000038">
    <property type="protein sequence ID" value="PSC02788.1"/>
    <property type="molecule type" value="Genomic_DNA"/>
</dbReference>
<feature type="chain" id="PRO_5015691712" description="Phosphate starvation-inducible protein PsiF" evidence="2">
    <location>
        <begin position="26"/>
        <end position="97"/>
    </location>
</feature>
<sequence>MTTLAFRSTLASAALLALAGGSALAQDRQMPQPSTQSPQAAQGEVQHSEKMSGETTGALKNDPASPKSGLPADCKDTLAKQKTSDQGKVQDCGAQSE</sequence>
<comment type="caution">
    <text evidence="3">The sequence shown here is derived from an EMBL/GenBank/DDBJ whole genome shotgun (WGS) entry which is preliminary data.</text>
</comment>
<evidence type="ECO:0000313" key="4">
    <source>
        <dbReference type="Proteomes" id="UP000239772"/>
    </source>
</evidence>
<evidence type="ECO:0000256" key="1">
    <source>
        <dbReference type="SAM" id="MobiDB-lite"/>
    </source>
</evidence>
<keyword evidence="2" id="KW-0732">Signal</keyword>
<gene>
    <name evidence="3" type="ORF">SLNSH_22360</name>
</gene>
<dbReference type="RefSeq" id="WP_106340153.1">
    <property type="nucleotide sequence ID" value="NZ_PVZS01000038.1"/>
</dbReference>
<organism evidence="3 4">
    <name type="scientific">Alsobacter soli</name>
    <dbReference type="NCBI Taxonomy" id="2109933"/>
    <lineage>
        <taxon>Bacteria</taxon>
        <taxon>Pseudomonadati</taxon>
        <taxon>Pseudomonadota</taxon>
        <taxon>Alphaproteobacteria</taxon>
        <taxon>Hyphomicrobiales</taxon>
        <taxon>Alsobacteraceae</taxon>
        <taxon>Alsobacter</taxon>
    </lineage>
</organism>
<accession>A0A2T1HMD5</accession>
<proteinExistence type="predicted"/>
<feature type="region of interest" description="Disordered" evidence="1">
    <location>
        <begin position="24"/>
        <end position="97"/>
    </location>
</feature>
<feature type="signal peptide" evidence="2">
    <location>
        <begin position="1"/>
        <end position="25"/>
    </location>
</feature>
<feature type="compositionally biased region" description="Low complexity" evidence="1">
    <location>
        <begin position="24"/>
        <end position="42"/>
    </location>
</feature>
<name>A0A2T1HMD5_9HYPH</name>
<keyword evidence="4" id="KW-1185">Reference proteome</keyword>
<evidence type="ECO:0000313" key="3">
    <source>
        <dbReference type="EMBL" id="PSC02788.1"/>
    </source>
</evidence>
<protein>
    <recommendedName>
        <fullName evidence="5">Phosphate starvation-inducible protein PsiF</fullName>
    </recommendedName>
</protein>
<feature type="compositionally biased region" description="Polar residues" evidence="1">
    <location>
        <begin position="86"/>
        <end position="97"/>
    </location>
</feature>
<feature type="compositionally biased region" description="Basic and acidic residues" evidence="1">
    <location>
        <begin position="73"/>
        <end position="85"/>
    </location>
</feature>